<evidence type="ECO:0000313" key="2">
    <source>
        <dbReference type="EMBL" id="GMI37824.1"/>
    </source>
</evidence>
<evidence type="ECO:0000313" key="3">
    <source>
        <dbReference type="Proteomes" id="UP001165060"/>
    </source>
</evidence>
<feature type="compositionally biased region" description="Basic and acidic residues" evidence="1">
    <location>
        <begin position="341"/>
        <end position="381"/>
    </location>
</feature>
<sequence>MLHDFYTKGYCRVPDALPSPVVSSFTAAIARDLSSISPPVSLADKTCWPGGNHTRVAESAPGGREEFWDGLLSSRGIAEALDLIVGEGRWELNKNPDEGVGVSGPRHWYCPITFPEEGGDGAEPEGPPRLARGRPADFHNIRTDVNLRGPINCPSRWQPVNRRRFLNSGWHLDVGPGFPNDGIRTDQGDHRQGPVLLVLLSDCESGWGGTAFVPGSHLPVLDALKEAGEAGIAHEDLNEVFKRRMRALTEQGRVRIDPSEKVLDGELAVIQATGRAGDVLLLHPLVVHSGTTNCSRGTVRVMANGMARLIRRDGDGGDPVLRRTEGFRERAEAENGGAKALTERWEEQEDPKEAGRREREAEKQADRDRRGRIKAERDQKKKEKQARQKQAAS</sequence>
<dbReference type="Pfam" id="PF05721">
    <property type="entry name" value="PhyH"/>
    <property type="match status" value="1"/>
</dbReference>
<organism evidence="2 3">
    <name type="scientific">Tetraparma gracilis</name>
    <dbReference type="NCBI Taxonomy" id="2962635"/>
    <lineage>
        <taxon>Eukaryota</taxon>
        <taxon>Sar</taxon>
        <taxon>Stramenopiles</taxon>
        <taxon>Ochrophyta</taxon>
        <taxon>Bolidophyceae</taxon>
        <taxon>Parmales</taxon>
        <taxon>Triparmaceae</taxon>
        <taxon>Tetraparma</taxon>
    </lineage>
</organism>
<dbReference type="InterPro" id="IPR008775">
    <property type="entry name" value="Phytyl_CoA_dOase-like"/>
</dbReference>
<dbReference type="Proteomes" id="UP001165060">
    <property type="component" value="Unassembled WGS sequence"/>
</dbReference>
<keyword evidence="3" id="KW-1185">Reference proteome</keyword>
<feature type="region of interest" description="Disordered" evidence="1">
    <location>
        <begin position="329"/>
        <end position="393"/>
    </location>
</feature>
<dbReference type="Gene3D" id="2.60.120.620">
    <property type="entry name" value="q2cbj1_9rhob like domain"/>
    <property type="match status" value="1"/>
</dbReference>
<gene>
    <name evidence="2" type="ORF">TeGR_g8122</name>
</gene>
<dbReference type="SUPFAM" id="SSF51197">
    <property type="entry name" value="Clavaminate synthase-like"/>
    <property type="match status" value="1"/>
</dbReference>
<protein>
    <recommendedName>
        <fullName evidence="4">Phytanoyl-CoA dioxygenase</fullName>
    </recommendedName>
</protein>
<comment type="caution">
    <text evidence="2">The sequence shown here is derived from an EMBL/GenBank/DDBJ whole genome shotgun (WGS) entry which is preliminary data.</text>
</comment>
<name>A0ABQ6N0Q9_9STRA</name>
<evidence type="ECO:0000256" key="1">
    <source>
        <dbReference type="SAM" id="MobiDB-lite"/>
    </source>
</evidence>
<reference evidence="2 3" key="1">
    <citation type="journal article" date="2023" name="Commun. Biol.">
        <title>Genome analysis of Parmales, the sister group of diatoms, reveals the evolutionary specialization of diatoms from phago-mixotrophs to photoautotrophs.</title>
        <authorList>
            <person name="Ban H."/>
            <person name="Sato S."/>
            <person name="Yoshikawa S."/>
            <person name="Yamada K."/>
            <person name="Nakamura Y."/>
            <person name="Ichinomiya M."/>
            <person name="Sato N."/>
            <person name="Blanc-Mathieu R."/>
            <person name="Endo H."/>
            <person name="Kuwata A."/>
            <person name="Ogata H."/>
        </authorList>
    </citation>
    <scope>NUCLEOTIDE SEQUENCE [LARGE SCALE GENOMIC DNA]</scope>
</reference>
<evidence type="ECO:0008006" key="4">
    <source>
        <dbReference type="Google" id="ProtNLM"/>
    </source>
</evidence>
<dbReference type="EMBL" id="BRYB01001996">
    <property type="protein sequence ID" value="GMI37824.1"/>
    <property type="molecule type" value="Genomic_DNA"/>
</dbReference>
<proteinExistence type="predicted"/>
<accession>A0ABQ6N0Q9</accession>